<keyword evidence="5" id="KW-0808">Transferase</keyword>
<comment type="catalytic activity">
    <reaction evidence="10">
        <text>L-seryl-[protein] + ATP = O-phospho-L-seryl-[protein] + ADP + H(+)</text>
        <dbReference type="Rhea" id="RHEA:17989"/>
        <dbReference type="Rhea" id="RHEA-COMP:9863"/>
        <dbReference type="Rhea" id="RHEA-COMP:11604"/>
        <dbReference type="ChEBI" id="CHEBI:15378"/>
        <dbReference type="ChEBI" id="CHEBI:29999"/>
        <dbReference type="ChEBI" id="CHEBI:30616"/>
        <dbReference type="ChEBI" id="CHEBI:83421"/>
        <dbReference type="ChEBI" id="CHEBI:456216"/>
        <dbReference type="EC" id="2.7.11.1"/>
    </reaction>
</comment>
<evidence type="ECO:0000256" key="11">
    <source>
        <dbReference type="PROSITE-ProRule" id="PRU10141"/>
    </source>
</evidence>
<dbReference type="InterPro" id="IPR035892">
    <property type="entry name" value="C2_domain_sf"/>
</dbReference>
<keyword evidence="4" id="KW-0597">Phosphoprotein</keyword>
<evidence type="ECO:0000259" key="14">
    <source>
        <dbReference type="PROSITE" id="PS50011"/>
    </source>
</evidence>
<evidence type="ECO:0000256" key="6">
    <source>
        <dbReference type="ARBA" id="ARBA00022741"/>
    </source>
</evidence>
<evidence type="ECO:0000256" key="1">
    <source>
        <dbReference type="ARBA" id="ARBA00009903"/>
    </source>
</evidence>
<dbReference type="InterPro" id="IPR008271">
    <property type="entry name" value="Ser/Thr_kinase_AS"/>
</dbReference>
<proteinExistence type="inferred from homology"/>
<name>A0A9N8YL11_9GLOM</name>
<feature type="region of interest" description="Disordered" evidence="12">
    <location>
        <begin position="18"/>
        <end position="102"/>
    </location>
</feature>
<evidence type="ECO:0000256" key="8">
    <source>
        <dbReference type="ARBA" id="ARBA00022840"/>
    </source>
</evidence>
<protein>
    <recommendedName>
        <fullName evidence="2">non-specific serine/threonine protein kinase</fullName>
        <ecNumber evidence="2">2.7.11.1</ecNumber>
    </recommendedName>
</protein>
<dbReference type="Gene3D" id="3.30.200.20">
    <property type="entry name" value="Phosphorylase Kinase, domain 1"/>
    <property type="match status" value="1"/>
</dbReference>
<dbReference type="SUPFAM" id="SSF49562">
    <property type="entry name" value="C2 domain (Calcium/lipid-binding domain, CaLB)"/>
    <property type="match status" value="1"/>
</dbReference>
<dbReference type="Pfam" id="PF00433">
    <property type="entry name" value="Pkinase_C"/>
    <property type="match status" value="1"/>
</dbReference>
<dbReference type="InterPro" id="IPR017441">
    <property type="entry name" value="Protein_kinase_ATP_BS"/>
</dbReference>
<dbReference type="Proteomes" id="UP000789508">
    <property type="component" value="Unassembled WGS sequence"/>
</dbReference>
<keyword evidence="17" id="KW-1185">Reference proteome</keyword>
<dbReference type="PROSITE" id="PS50011">
    <property type="entry name" value="PROTEIN_KINASE_DOM"/>
    <property type="match status" value="1"/>
</dbReference>
<dbReference type="GO" id="GO:0005524">
    <property type="term" value="F:ATP binding"/>
    <property type="evidence" value="ECO:0007669"/>
    <property type="project" value="UniProtKB-UniRule"/>
</dbReference>
<keyword evidence="6 11" id="KW-0547">Nucleotide-binding</keyword>
<dbReference type="PANTHER" id="PTHR24351">
    <property type="entry name" value="RIBOSOMAL PROTEIN S6 KINASE"/>
    <property type="match status" value="1"/>
</dbReference>
<dbReference type="Pfam" id="PF00069">
    <property type="entry name" value="Pkinase"/>
    <property type="match status" value="1"/>
</dbReference>
<evidence type="ECO:0000256" key="7">
    <source>
        <dbReference type="ARBA" id="ARBA00022777"/>
    </source>
</evidence>
<dbReference type="Pfam" id="PF00168">
    <property type="entry name" value="C2"/>
    <property type="match status" value="1"/>
</dbReference>
<comment type="catalytic activity">
    <reaction evidence="9">
        <text>L-threonyl-[protein] + ATP = O-phospho-L-threonyl-[protein] + ADP + H(+)</text>
        <dbReference type="Rhea" id="RHEA:46608"/>
        <dbReference type="Rhea" id="RHEA-COMP:11060"/>
        <dbReference type="Rhea" id="RHEA-COMP:11605"/>
        <dbReference type="ChEBI" id="CHEBI:15378"/>
        <dbReference type="ChEBI" id="CHEBI:30013"/>
        <dbReference type="ChEBI" id="CHEBI:30616"/>
        <dbReference type="ChEBI" id="CHEBI:61977"/>
        <dbReference type="ChEBI" id="CHEBI:456216"/>
        <dbReference type="EC" id="2.7.11.1"/>
    </reaction>
</comment>
<feature type="binding site" evidence="11">
    <location>
        <position position="288"/>
    </location>
    <ligand>
        <name>ATP</name>
        <dbReference type="ChEBI" id="CHEBI:30616"/>
    </ligand>
</feature>
<evidence type="ECO:0000256" key="9">
    <source>
        <dbReference type="ARBA" id="ARBA00047899"/>
    </source>
</evidence>
<dbReference type="SUPFAM" id="SSF56112">
    <property type="entry name" value="Protein kinase-like (PK-like)"/>
    <property type="match status" value="1"/>
</dbReference>
<evidence type="ECO:0000256" key="2">
    <source>
        <dbReference type="ARBA" id="ARBA00012513"/>
    </source>
</evidence>
<evidence type="ECO:0000259" key="13">
    <source>
        <dbReference type="PROSITE" id="PS50004"/>
    </source>
</evidence>
<keyword evidence="8 11" id="KW-0067">ATP-binding</keyword>
<evidence type="ECO:0000259" key="15">
    <source>
        <dbReference type="PROSITE" id="PS51285"/>
    </source>
</evidence>
<evidence type="ECO:0000256" key="4">
    <source>
        <dbReference type="ARBA" id="ARBA00022553"/>
    </source>
</evidence>
<evidence type="ECO:0000256" key="12">
    <source>
        <dbReference type="SAM" id="MobiDB-lite"/>
    </source>
</evidence>
<dbReference type="PROSITE" id="PS00107">
    <property type="entry name" value="PROTEIN_KINASE_ATP"/>
    <property type="match status" value="1"/>
</dbReference>
<dbReference type="SMART" id="SM00133">
    <property type="entry name" value="S_TK_X"/>
    <property type="match status" value="1"/>
</dbReference>
<dbReference type="OrthoDB" id="63267at2759"/>
<dbReference type="EMBL" id="CAJVPS010000011">
    <property type="protein sequence ID" value="CAG8440043.1"/>
    <property type="molecule type" value="Genomic_DNA"/>
</dbReference>
<dbReference type="InterPro" id="IPR000008">
    <property type="entry name" value="C2_dom"/>
</dbReference>
<dbReference type="InterPro" id="IPR017892">
    <property type="entry name" value="Pkinase_C"/>
</dbReference>
<dbReference type="Gene3D" id="2.60.40.150">
    <property type="entry name" value="C2 domain"/>
    <property type="match status" value="1"/>
</dbReference>
<reference evidence="16" key="1">
    <citation type="submission" date="2021-06" db="EMBL/GenBank/DDBJ databases">
        <authorList>
            <person name="Kallberg Y."/>
            <person name="Tangrot J."/>
            <person name="Rosling A."/>
        </authorList>
    </citation>
    <scope>NUCLEOTIDE SEQUENCE</scope>
    <source>
        <strain evidence="16">FL130A</strain>
    </source>
</reference>
<dbReference type="AlphaFoldDB" id="A0A9N8YL11"/>
<dbReference type="Gene3D" id="1.10.510.10">
    <property type="entry name" value="Transferase(Phosphotransferase) domain 1"/>
    <property type="match status" value="1"/>
</dbReference>
<evidence type="ECO:0000313" key="16">
    <source>
        <dbReference type="EMBL" id="CAG8440043.1"/>
    </source>
</evidence>
<dbReference type="InterPro" id="IPR000719">
    <property type="entry name" value="Prot_kinase_dom"/>
</dbReference>
<dbReference type="InterPro" id="IPR011009">
    <property type="entry name" value="Kinase-like_dom_sf"/>
</dbReference>
<keyword evidence="7" id="KW-0418">Kinase</keyword>
<sequence>MNEYLKKMKLSEIVDWTSNNSFRSSVQSKKSVQSKQSALMTPPSSGPSSPELSPSLSPDQPKYSAPTPEPHSMSLDSGRVTPPSSESSRADNEAAFANVTHTPPTGRLSVTIVAGRKLNVSNYQAKPYCVVEFERSEFVTREALRDGDLSSHRDGKQMNFMDLVRAATNPVWNQTATFDVARIDGELHISVYERVHNNNHAQEIFLGMLAIKPPRRNDKVIDGWFKLTPRSKGENVTGEMHVQISYESVAKTHLTPASFEILKLIGKGNFGKVFQVRKKDTGRIYAMKVLHKQDLIERREVEHTLAEKNILIQAETCPFLVGLKFSFQTRTHLYLVTDFMNGGELFWHLQNEVRLSEERAKFYAAEIVLALEHLHKYNIVYRDLKPENILLDATGHIALCDFGLCKENLGAGQTTNTFCGTSEYLAPEVLAECGYGKSVDWWSLGILFYEMIAGFSPFYTHDTQVMYRRILFGKLRFPKGLFSDEAKSLIKGLLARNPQHRLGTYHDAEEIKNHPFFDNINWDALYAKKSTPPFKPNVASEDDTSCFDPAFTEEEIDVSKNMSKNGTNASTNSAYEASNQFQGFTYSGEKDGINNTLSLGCGFEVGSIAAVQAAVNSGNWGSLEDILRC</sequence>
<evidence type="ECO:0000256" key="3">
    <source>
        <dbReference type="ARBA" id="ARBA00022527"/>
    </source>
</evidence>
<feature type="domain" description="AGC-kinase C-terminal" evidence="15">
    <location>
        <begin position="518"/>
        <end position="596"/>
    </location>
</feature>
<comment type="caution">
    <text evidence="16">The sequence shown here is derived from an EMBL/GenBank/DDBJ whole genome shotgun (WGS) entry which is preliminary data.</text>
</comment>
<evidence type="ECO:0000313" key="17">
    <source>
        <dbReference type="Proteomes" id="UP000789508"/>
    </source>
</evidence>
<dbReference type="InterPro" id="IPR000961">
    <property type="entry name" value="AGC-kinase_C"/>
</dbReference>
<dbReference type="FunFam" id="3.30.200.20:FF:000524">
    <property type="entry name" value="Non-specific serine/threonine protein kinase"/>
    <property type="match status" value="1"/>
</dbReference>
<feature type="domain" description="Protein kinase" evidence="14">
    <location>
        <begin position="259"/>
        <end position="517"/>
    </location>
</feature>
<dbReference type="PROSITE" id="PS00108">
    <property type="entry name" value="PROTEIN_KINASE_ST"/>
    <property type="match status" value="1"/>
</dbReference>
<dbReference type="SMART" id="SM00239">
    <property type="entry name" value="C2"/>
    <property type="match status" value="1"/>
</dbReference>
<keyword evidence="3" id="KW-0723">Serine/threonine-protein kinase</keyword>
<feature type="compositionally biased region" description="Low complexity" evidence="12">
    <location>
        <begin position="24"/>
        <end position="58"/>
    </location>
</feature>
<feature type="domain" description="C2" evidence="13">
    <location>
        <begin position="81"/>
        <end position="225"/>
    </location>
</feature>
<dbReference type="FunFam" id="1.10.510.10:FF:000008">
    <property type="entry name" value="Non-specific serine/threonine protein kinase"/>
    <property type="match status" value="1"/>
</dbReference>
<dbReference type="PROSITE" id="PS50004">
    <property type="entry name" value="C2"/>
    <property type="match status" value="1"/>
</dbReference>
<dbReference type="SMART" id="SM00220">
    <property type="entry name" value="S_TKc"/>
    <property type="match status" value="1"/>
</dbReference>
<evidence type="ECO:0000256" key="10">
    <source>
        <dbReference type="ARBA" id="ARBA00048679"/>
    </source>
</evidence>
<dbReference type="PROSITE" id="PS51285">
    <property type="entry name" value="AGC_KINASE_CTER"/>
    <property type="match status" value="1"/>
</dbReference>
<dbReference type="CDD" id="cd11651">
    <property type="entry name" value="YPK1_N_like"/>
    <property type="match status" value="1"/>
</dbReference>
<accession>A0A9N8YL11</accession>
<organism evidence="16 17">
    <name type="scientific">Ambispora leptoticha</name>
    <dbReference type="NCBI Taxonomy" id="144679"/>
    <lineage>
        <taxon>Eukaryota</taxon>
        <taxon>Fungi</taxon>
        <taxon>Fungi incertae sedis</taxon>
        <taxon>Mucoromycota</taxon>
        <taxon>Glomeromycotina</taxon>
        <taxon>Glomeromycetes</taxon>
        <taxon>Archaeosporales</taxon>
        <taxon>Ambisporaceae</taxon>
        <taxon>Ambispora</taxon>
    </lineage>
</organism>
<comment type="similarity">
    <text evidence="1">Belongs to the protein kinase superfamily. AGC Ser/Thr protein kinase family.</text>
</comment>
<evidence type="ECO:0000256" key="5">
    <source>
        <dbReference type="ARBA" id="ARBA00022679"/>
    </source>
</evidence>
<gene>
    <name evidence="16" type="ORF">ALEPTO_LOCUS225</name>
</gene>
<dbReference type="EC" id="2.7.11.1" evidence="2"/>
<dbReference type="GO" id="GO:0004674">
    <property type="term" value="F:protein serine/threonine kinase activity"/>
    <property type="evidence" value="ECO:0007669"/>
    <property type="project" value="UniProtKB-KW"/>
</dbReference>